<keyword evidence="8" id="KW-0142">cGMP-binding</keyword>
<name>A0A931ME82_9BURK</name>
<evidence type="ECO:0000256" key="5">
    <source>
        <dbReference type="ARBA" id="ARBA00022741"/>
    </source>
</evidence>
<dbReference type="InterPro" id="IPR008271">
    <property type="entry name" value="Ser/Thr_kinase_AS"/>
</dbReference>
<dbReference type="InterPro" id="IPR000595">
    <property type="entry name" value="cNMP-bd_dom"/>
</dbReference>
<dbReference type="Pfam" id="PF00069">
    <property type="entry name" value="Pkinase"/>
    <property type="match status" value="1"/>
</dbReference>
<keyword evidence="13" id="KW-1185">Reference proteome</keyword>
<keyword evidence="4" id="KW-0808">Transferase</keyword>
<evidence type="ECO:0000259" key="11">
    <source>
        <dbReference type="PROSITE" id="PS50042"/>
    </source>
</evidence>
<dbReference type="EC" id="2.7.11.1" evidence="1"/>
<gene>
    <name evidence="12" type="ORF">I5803_00970</name>
</gene>
<dbReference type="Proteomes" id="UP000651050">
    <property type="component" value="Unassembled WGS sequence"/>
</dbReference>
<dbReference type="RefSeq" id="WP_196984557.1">
    <property type="nucleotide sequence ID" value="NZ_JADWYS010000001.1"/>
</dbReference>
<keyword evidence="5 9" id="KW-0547">Nucleotide-binding</keyword>
<feature type="domain" description="Protein kinase" evidence="10">
    <location>
        <begin position="20"/>
        <end position="280"/>
    </location>
</feature>
<reference evidence="12" key="1">
    <citation type="submission" date="2020-11" db="EMBL/GenBank/DDBJ databases">
        <title>Bacterial whole genome sequence for Caenimonas sp. DR4.4.</title>
        <authorList>
            <person name="Le V."/>
            <person name="Ko S.-R."/>
            <person name="Ahn C.-Y."/>
            <person name="Oh H.-M."/>
        </authorList>
    </citation>
    <scope>NUCLEOTIDE SEQUENCE</scope>
    <source>
        <strain evidence="12">DR4.4</strain>
    </source>
</reference>
<evidence type="ECO:0000313" key="12">
    <source>
        <dbReference type="EMBL" id="MBG9386581.1"/>
    </source>
</evidence>
<evidence type="ECO:0000256" key="8">
    <source>
        <dbReference type="ARBA" id="ARBA00022992"/>
    </source>
</evidence>
<dbReference type="Gene3D" id="2.60.120.10">
    <property type="entry name" value="Jelly Rolls"/>
    <property type="match status" value="1"/>
</dbReference>
<evidence type="ECO:0000256" key="7">
    <source>
        <dbReference type="ARBA" id="ARBA00022840"/>
    </source>
</evidence>
<evidence type="ECO:0000259" key="10">
    <source>
        <dbReference type="PROSITE" id="PS50011"/>
    </source>
</evidence>
<dbReference type="InterPro" id="IPR017441">
    <property type="entry name" value="Protein_kinase_ATP_BS"/>
</dbReference>
<sequence length="435" mass="47904">MPSIDPSGSSSAKPTAIGKYTVERELGRGASSTVYLGFDRFNSRPVAIKQIHAHLLQDAQEAARYRRRLRNEAAMAGQLDHPCVVRLLDADEDAQPPYLVLEYVDGQPLSSFTEGGKLLPIAQVLDIAFKCCSALEHAHRAGLVHRDMKPANVMLQDNGEVKVTDFGTALSTRSDITQLSGLVGSPSYMSPEQVKEQVCTHRSDMFSLGIVLYELLTGRNPFAAGSDFTTMYRISTEAIEPPSVLRPELPPAVDRAILRALAKEPAERYAEWSEFADALLDVSRALPQRRVQDSQGEYFTQMRGLPFFGEFSDSNLWETLRLGTLHRFDRGQELMHEGTQGHSFCVIIQGMVAVKRSGVTLSMLGPGVTLGEMSYLQPENPIRTATAVAELGALVLEIQNASLRKASEGLQSCFDRAFIKLLVKRLIATNEQVGH</sequence>
<dbReference type="GO" id="GO:0004674">
    <property type="term" value="F:protein serine/threonine kinase activity"/>
    <property type="evidence" value="ECO:0007669"/>
    <property type="project" value="UniProtKB-KW"/>
</dbReference>
<keyword evidence="2" id="KW-0723">Serine/threonine-protein kinase</keyword>
<dbReference type="PROSITE" id="PS50042">
    <property type="entry name" value="CNMP_BINDING_3"/>
    <property type="match status" value="1"/>
</dbReference>
<dbReference type="InterPro" id="IPR018490">
    <property type="entry name" value="cNMP-bd_dom_sf"/>
</dbReference>
<dbReference type="SUPFAM" id="SSF56112">
    <property type="entry name" value="Protein kinase-like (PK-like)"/>
    <property type="match status" value="1"/>
</dbReference>
<feature type="binding site" evidence="9">
    <location>
        <position position="49"/>
    </location>
    <ligand>
        <name>ATP</name>
        <dbReference type="ChEBI" id="CHEBI:30616"/>
    </ligand>
</feature>
<dbReference type="Gene3D" id="3.30.200.20">
    <property type="entry name" value="Phosphorylase Kinase, domain 1"/>
    <property type="match status" value="1"/>
</dbReference>
<evidence type="ECO:0000313" key="13">
    <source>
        <dbReference type="Proteomes" id="UP000651050"/>
    </source>
</evidence>
<dbReference type="CDD" id="cd00038">
    <property type="entry name" value="CAP_ED"/>
    <property type="match status" value="1"/>
</dbReference>
<organism evidence="12 13">
    <name type="scientific">Caenimonas aquaedulcis</name>
    <dbReference type="NCBI Taxonomy" id="2793270"/>
    <lineage>
        <taxon>Bacteria</taxon>
        <taxon>Pseudomonadati</taxon>
        <taxon>Pseudomonadota</taxon>
        <taxon>Betaproteobacteria</taxon>
        <taxon>Burkholderiales</taxon>
        <taxon>Comamonadaceae</taxon>
        <taxon>Caenimonas</taxon>
    </lineage>
</organism>
<keyword evidence="6 12" id="KW-0418">Kinase</keyword>
<dbReference type="GO" id="GO:0030553">
    <property type="term" value="F:cGMP binding"/>
    <property type="evidence" value="ECO:0007669"/>
    <property type="project" value="UniProtKB-KW"/>
</dbReference>
<dbReference type="PANTHER" id="PTHR43289">
    <property type="entry name" value="MITOGEN-ACTIVATED PROTEIN KINASE KINASE KINASE 20-RELATED"/>
    <property type="match status" value="1"/>
</dbReference>
<dbReference type="SUPFAM" id="SSF51206">
    <property type="entry name" value="cAMP-binding domain-like"/>
    <property type="match status" value="1"/>
</dbReference>
<dbReference type="PANTHER" id="PTHR43289:SF6">
    <property type="entry name" value="SERINE_THREONINE-PROTEIN KINASE NEKL-3"/>
    <property type="match status" value="1"/>
</dbReference>
<evidence type="ECO:0000256" key="3">
    <source>
        <dbReference type="ARBA" id="ARBA00022535"/>
    </source>
</evidence>
<dbReference type="InterPro" id="IPR000719">
    <property type="entry name" value="Prot_kinase_dom"/>
</dbReference>
<feature type="domain" description="Cyclic nucleotide-binding" evidence="11">
    <location>
        <begin position="307"/>
        <end position="405"/>
    </location>
</feature>
<proteinExistence type="predicted"/>
<dbReference type="Gene3D" id="1.10.510.10">
    <property type="entry name" value="Transferase(Phosphotransferase) domain 1"/>
    <property type="match status" value="1"/>
</dbReference>
<dbReference type="FunFam" id="1.10.510.10:FF:000021">
    <property type="entry name" value="Serine/threonine protein kinase"/>
    <property type="match status" value="1"/>
</dbReference>
<dbReference type="Pfam" id="PF00027">
    <property type="entry name" value="cNMP_binding"/>
    <property type="match status" value="1"/>
</dbReference>
<dbReference type="GO" id="GO:0005524">
    <property type="term" value="F:ATP binding"/>
    <property type="evidence" value="ECO:0007669"/>
    <property type="project" value="UniProtKB-UniRule"/>
</dbReference>
<dbReference type="PROSITE" id="PS50011">
    <property type="entry name" value="PROTEIN_KINASE_DOM"/>
    <property type="match status" value="1"/>
</dbReference>
<evidence type="ECO:0000256" key="1">
    <source>
        <dbReference type="ARBA" id="ARBA00012513"/>
    </source>
</evidence>
<evidence type="ECO:0000256" key="2">
    <source>
        <dbReference type="ARBA" id="ARBA00022527"/>
    </source>
</evidence>
<dbReference type="SMART" id="SM00100">
    <property type="entry name" value="cNMP"/>
    <property type="match status" value="1"/>
</dbReference>
<dbReference type="CDD" id="cd14014">
    <property type="entry name" value="STKc_PknB_like"/>
    <property type="match status" value="1"/>
</dbReference>
<comment type="caution">
    <text evidence="12">The sequence shown here is derived from an EMBL/GenBank/DDBJ whole genome shotgun (WGS) entry which is preliminary data.</text>
</comment>
<dbReference type="InterPro" id="IPR011009">
    <property type="entry name" value="Kinase-like_dom_sf"/>
</dbReference>
<keyword evidence="7 9" id="KW-0067">ATP-binding</keyword>
<dbReference type="PROSITE" id="PS00107">
    <property type="entry name" value="PROTEIN_KINASE_ATP"/>
    <property type="match status" value="1"/>
</dbReference>
<evidence type="ECO:0000256" key="9">
    <source>
        <dbReference type="PROSITE-ProRule" id="PRU10141"/>
    </source>
</evidence>
<protein>
    <recommendedName>
        <fullName evidence="1">non-specific serine/threonine protein kinase</fullName>
        <ecNumber evidence="1">2.7.11.1</ecNumber>
    </recommendedName>
</protein>
<evidence type="ECO:0000256" key="6">
    <source>
        <dbReference type="ARBA" id="ARBA00022777"/>
    </source>
</evidence>
<dbReference type="SMART" id="SM00220">
    <property type="entry name" value="S_TKc"/>
    <property type="match status" value="1"/>
</dbReference>
<dbReference type="PROSITE" id="PS00108">
    <property type="entry name" value="PROTEIN_KINASE_ST"/>
    <property type="match status" value="1"/>
</dbReference>
<dbReference type="EMBL" id="JADWYS010000001">
    <property type="protein sequence ID" value="MBG9386581.1"/>
    <property type="molecule type" value="Genomic_DNA"/>
</dbReference>
<dbReference type="AlphaFoldDB" id="A0A931ME82"/>
<dbReference type="InterPro" id="IPR014710">
    <property type="entry name" value="RmlC-like_jellyroll"/>
</dbReference>
<accession>A0A931ME82</accession>
<evidence type="ECO:0000256" key="4">
    <source>
        <dbReference type="ARBA" id="ARBA00022679"/>
    </source>
</evidence>
<keyword evidence="3" id="KW-0140">cGMP</keyword>